<dbReference type="Pfam" id="PF00106">
    <property type="entry name" value="adh_short"/>
    <property type="match status" value="1"/>
</dbReference>
<sequence>MDPAGLVWIVTGGKSGLGAAVAHALQARNAYVAVLDLNASPDDDNHAAPNLAHFQCDAGDEPSVKHALDAVKAHWKGKKWGGVVHAAGVGMAGKTVGNDGQPFSFDVFQEVHRINLLGSFLVASNVAAILAAQGGTIPRDADPSTIKDRGVIILTSSVSATEGQMGQVAYGSSKAAVEGLVLPMARDLARYGIRVMNIAPSLFSTAMGKGTSDKVRAGLLAGTLHPPRFGEAREFGQLALAIIENGYLNGGTIRIDGGGRMAKA</sequence>
<protein>
    <recommendedName>
        <fullName evidence="3">Ketoreductase domain-containing protein</fullName>
    </recommendedName>
</protein>
<accession>A0A194S3K5</accession>
<keyword evidence="2" id="KW-0560">Oxidoreductase</keyword>
<evidence type="ECO:0000259" key="3">
    <source>
        <dbReference type="SMART" id="SM00822"/>
    </source>
</evidence>
<dbReference type="GO" id="GO:0016491">
    <property type="term" value="F:oxidoreductase activity"/>
    <property type="evidence" value="ECO:0007669"/>
    <property type="project" value="UniProtKB-KW"/>
</dbReference>
<dbReference type="GeneID" id="28974693"/>
<keyword evidence="5" id="KW-1185">Reference proteome</keyword>
<gene>
    <name evidence="4" type="ORF">RHOBADRAFT_43594</name>
</gene>
<dbReference type="PRINTS" id="PR00081">
    <property type="entry name" value="GDHRDH"/>
</dbReference>
<dbReference type="PROSITE" id="PS00061">
    <property type="entry name" value="ADH_SHORT"/>
    <property type="match status" value="1"/>
</dbReference>
<dbReference type="EMBL" id="KQ474078">
    <property type="protein sequence ID" value="KPV75104.1"/>
    <property type="molecule type" value="Genomic_DNA"/>
</dbReference>
<dbReference type="SMART" id="SM00822">
    <property type="entry name" value="PKS_KR"/>
    <property type="match status" value="1"/>
</dbReference>
<feature type="domain" description="Ketoreductase" evidence="3">
    <location>
        <begin position="6"/>
        <end position="201"/>
    </location>
</feature>
<keyword evidence="1" id="KW-0521">NADP</keyword>
<evidence type="ECO:0000256" key="1">
    <source>
        <dbReference type="ARBA" id="ARBA00022857"/>
    </source>
</evidence>
<evidence type="ECO:0000313" key="4">
    <source>
        <dbReference type="EMBL" id="KPV75104.1"/>
    </source>
</evidence>
<dbReference type="RefSeq" id="XP_018271153.1">
    <property type="nucleotide sequence ID" value="XM_018414245.1"/>
</dbReference>
<dbReference type="AlphaFoldDB" id="A0A194S3K5"/>
<dbReference type="Proteomes" id="UP000053890">
    <property type="component" value="Unassembled WGS sequence"/>
</dbReference>
<organism evidence="4 5">
    <name type="scientific">Rhodotorula graminis (strain WP1)</name>
    <dbReference type="NCBI Taxonomy" id="578459"/>
    <lineage>
        <taxon>Eukaryota</taxon>
        <taxon>Fungi</taxon>
        <taxon>Dikarya</taxon>
        <taxon>Basidiomycota</taxon>
        <taxon>Pucciniomycotina</taxon>
        <taxon>Microbotryomycetes</taxon>
        <taxon>Sporidiobolales</taxon>
        <taxon>Sporidiobolaceae</taxon>
        <taxon>Rhodotorula</taxon>
    </lineage>
</organism>
<evidence type="ECO:0000313" key="5">
    <source>
        <dbReference type="Proteomes" id="UP000053890"/>
    </source>
</evidence>
<dbReference type="InterPro" id="IPR036291">
    <property type="entry name" value="NAD(P)-bd_dom_sf"/>
</dbReference>
<name>A0A194S3K5_RHOGW</name>
<dbReference type="InterPro" id="IPR002347">
    <property type="entry name" value="SDR_fam"/>
</dbReference>
<dbReference type="Gene3D" id="3.40.50.720">
    <property type="entry name" value="NAD(P)-binding Rossmann-like Domain"/>
    <property type="match status" value="1"/>
</dbReference>
<dbReference type="PANTHER" id="PTHR43658:SF8">
    <property type="entry name" value="17-BETA-HYDROXYSTEROID DEHYDROGENASE 14-RELATED"/>
    <property type="match status" value="1"/>
</dbReference>
<dbReference type="SUPFAM" id="SSF51735">
    <property type="entry name" value="NAD(P)-binding Rossmann-fold domains"/>
    <property type="match status" value="1"/>
</dbReference>
<dbReference type="InterPro" id="IPR020904">
    <property type="entry name" value="Sc_DH/Rdtase_CS"/>
</dbReference>
<dbReference type="OMA" id="RHIFEND"/>
<dbReference type="PANTHER" id="PTHR43658">
    <property type="entry name" value="SHORT-CHAIN DEHYDROGENASE/REDUCTASE"/>
    <property type="match status" value="1"/>
</dbReference>
<evidence type="ECO:0000256" key="2">
    <source>
        <dbReference type="ARBA" id="ARBA00023002"/>
    </source>
</evidence>
<dbReference type="InterPro" id="IPR057326">
    <property type="entry name" value="KR_dom"/>
</dbReference>
<dbReference type="STRING" id="578459.A0A194S3K5"/>
<dbReference type="OrthoDB" id="1274115at2759"/>
<reference evidence="4 5" key="1">
    <citation type="journal article" date="2015" name="Front. Microbiol.">
        <title>Genome sequence of the plant growth promoting endophytic yeast Rhodotorula graminis WP1.</title>
        <authorList>
            <person name="Firrincieli A."/>
            <person name="Otillar R."/>
            <person name="Salamov A."/>
            <person name="Schmutz J."/>
            <person name="Khan Z."/>
            <person name="Redman R.S."/>
            <person name="Fleck N.D."/>
            <person name="Lindquist E."/>
            <person name="Grigoriev I.V."/>
            <person name="Doty S.L."/>
        </authorList>
    </citation>
    <scope>NUCLEOTIDE SEQUENCE [LARGE SCALE GENOMIC DNA]</scope>
    <source>
        <strain evidence="4 5">WP1</strain>
    </source>
</reference>
<proteinExistence type="predicted"/>